<feature type="binding site" evidence="7">
    <location>
        <position position="98"/>
    </location>
    <ligand>
        <name>Zn(2+)</name>
        <dbReference type="ChEBI" id="CHEBI:29105"/>
    </ligand>
</feature>
<dbReference type="Gene3D" id="3.30.1490.190">
    <property type="match status" value="1"/>
</dbReference>
<feature type="binding site" evidence="7">
    <location>
        <position position="101"/>
    </location>
    <ligand>
        <name>Zn(2+)</name>
        <dbReference type="ChEBI" id="CHEBI:29105"/>
    </ligand>
</feature>
<reference evidence="9" key="1">
    <citation type="submission" date="2020-08" db="EMBL/GenBank/DDBJ databases">
        <title>Genome public.</title>
        <authorList>
            <person name="Liu C."/>
            <person name="Sun Q."/>
        </authorList>
    </citation>
    <scope>NUCLEOTIDE SEQUENCE</scope>
    <source>
        <strain evidence="9">NSJ-53</strain>
    </source>
</reference>
<comment type="similarity">
    <text evidence="1">Belongs to the Fur family.</text>
</comment>
<dbReference type="InterPro" id="IPR036388">
    <property type="entry name" value="WH-like_DNA-bd_sf"/>
</dbReference>
<dbReference type="GO" id="GO:0008270">
    <property type="term" value="F:zinc ion binding"/>
    <property type="evidence" value="ECO:0007669"/>
    <property type="project" value="TreeGrafter"/>
</dbReference>
<feature type="binding site" evidence="8">
    <location>
        <position position="130"/>
    </location>
    <ligand>
        <name>Fe cation</name>
        <dbReference type="ChEBI" id="CHEBI:24875"/>
    </ligand>
</feature>
<name>A0A926D3L2_9FIRM</name>
<feature type="binding site" evidence="7">
    <location>
        <position position="141"/>
    </location>
    <ligand>
        <name>Zn(2+)</name>
        <dbReference type="ChEBI" id="CHEBI:29105"/>
    </ligand>
</feature>
<dbReference type="PANTHER" id="PTHR33202:SF7">
    <property type="entry name" value="FERRIC UPTAKE REGULATION PROTEIN"/>
    <property type="match status" value="1"/>
</dbReference>
<protein>
    <submittedName>
        <fullName evidence="9">Transcriptional repressor</fullName>
    </submittedName>
</protein>
<dbReference type="Gene3D" id="1.10.10.10">
    <property type="entry name" value="Winged helix-like DNA-binding domain superfamily/Winged helix DNA-binding domain"/>
    <property type="match status" value="1"/>
</dbReference>
<keyword evidence="8" id="KW-0408">Iron</keyword>
<feature type="binding site" evidence="8">
    <location>
        <position position="113"/>
    </location>
    <ligand>
        <name>Fe cation</name>
        <dbReference type="ChEBI" id="CHEBI:24875"/>
    </ligand>
</feature>
<gene>
    <name evidence="9" type="ORF">H8696_04610</name>
</gene>
<dbReference type="EMBL" id="JACRSR010000001">
    <property type="protein sequence ID" value="MBC8531128.1"/>
    <property type="molecule type" value="Genomic_DNA"/>
</dbReference>
<dbReference type="GO" id="GO:1900376">
    <property type="term" value="P:regulation of secondary metabolite biosynthetic process"/>
    <property type="evidence" value="ECO:0007669"/>
    <property type="project" value="TreeGrafter"/>
</dbReference>
<dbReference type="PANTHER" id="PTHR33202">
    <property type="entry name" value="ZINC UPTAKE REGULATION PROTEIN"/>
    <property type="match status" value="1"/>
</dbReference>
<keyword evidence="2" id="KW-0678">Repressor</keyword>
<evidence type="ECO:0000256" key="7">
    <source>
        <dbReference type="PIRSR" id="PIRSR602481-1"/>
    </source>
</evidence>
<evidence type="ECO:0000256" key="5">
    <source>
        <dbReference type="ARBA" id="ARBA00023125"/>
    </source>
</evidence>
<proteinExistence type="inferred from homology"/>
<dbReference type="Proteomes" id="UP000623172">
    <property type="component" value="Unassembled WGS sequence"/>
</dbReference>
<evidence type="ECO:0000256" key="3">
    <source>
        <dbReference type="ARBA" id="ARBA00022833"/>
    </source>
</evidence>
<comment type="cofactor">
    <cofactor evidence="8">
        <name>Mn(2+)</name>
        <dbReference type="ChEBI" id="CHEBI:29035"/>
    </cofactor>
    <cofactor evidence="8">
        <name>Fe(2+)</name>
        <dbReference type="ChEBI" id="CHEBI:29033"/>
    </cofactor>
    <text evidence="8">Binds 1 Mn(2+) or Fe(2+) ion per subunit.</text>
</comment>
<feature type="binding site" evidence="7">
    <location>
        <position position="138"/>
    </location>
    <ligand>
        <name>Zn(2+)</name>
        <dbReference type="ChEBI" id="CHEBI:29105"/>
    </ligand>
</feature>
<keyword evidence="3 7" id="KW-0862">Zinc</keyword>
<comment type="cofactor">
    <cofactor evidence="7">
        <name>Zn(2+)</name>
        <dbReference type="ChEBI" id="CHEBI:29105"/>
    </cofactor>
    <text evidence="7">Binds 1 zinc ion per subunit.</text>
</comment>
<keyword evidence="6" id="KW-0804">Transcription</keyword>
<organism evidence="9 10">
    <name type="scientific">Gehongia tenuis</name>
    <dbReference type="NCBI Taxonomy" id="2763655"/>
    <lineage>
        <taxon>Bacteria</taxon>
        <taxon>Bacillati</taxon>
        <taxon>Bacillota</taxon>
        <taxon>Clostridia</taxon>
        <taxon>Christensenellales</taxon>
        <taxon>Christensenellaceae</taxon>
        <taxon>Gehongia</taxon>
    </lineage>
</organism>
<dbReference type="CDD" id="cd07153">
    <property type="entry name" value="Fur_like"/>
    <property type="match status" value="1"/>
</dbReference>
<dbReference type="InterPro" id="IPR043135">
    <property type="entry name" value="Fur_C"/>
</dbReference>
<evidence type="ECO:0000256" key="1">
    <source>
        <dbReference type="ARBA" id="ARBA00007957"/>
    </source>
</evidence>
<evidence type="ECO:0000256" key="4">
    <source>
        <dbReference type="ARBA" id="ARBA00023015"/>
    </source>
</evidence>
<dbReference type="AlphaFoldDB" id="A0A926D3L2"/>
<dbReference type="SUPFAM" id="SSF46785">
    <property type="entry name" value="Winged helix' DNA-binding domain"/>
    <property type="match status" value="1"/>
</dbReference>
<dbReference type="GO" id="GO:0045892">
    <property type="term" value="P:negative regulation of DNA-templated transcription"/>
    <property type="evidence" value="ECO:0007669"/>
    <property type="project" value="TreeGrafter"/>
</dbReference>
<sequence length="147" mass="17128">MNVLEICRQKLQEGGLRLTRQREQILAVMCEHQGEHLTREGISNLVQQEYPSVGKATVYRTITVFEKLGIVSRNNLDERVRYELADPAQAHEHHHMICLACGKIAEMRGDFLETQEQILLRDYGFHVVNHQLKFYGYCRDCAKEQEL</sequence>
<comment type="caution">
    <text evidence="9">The sequence shown here is derived from an EMBL/GenBank/DDBJ whole genome shotgun (WGS) entry which is preliminary data.</text>
</comment>
<evidence type="ECO:0000256" key="6">
    <source>
        <dbReference type="ARBA" id="ARBA00023163"/>
    </source>
</evidence>
<dbReference type="Pfam" id="PF01475">
    <property type="entry name" value="FUR"/>
    <property type="match status" value="1"/>
</dbReference>
<dbReference type="GO" id="GO:0000976">
    <property type="term" value="F:transcription cis-regulatory region binding"/>
    <property type="evidence" value="ECO:0007669"/>
    <property type="project" value="TreeGrafter"/>
</dbReference>
<accession>A0A926D3L2</accession>
<dbReference type="RefSeq" id="WP_249315192.1">
    <property type="nucleotide sequence ID" value="NZ_JACRSR010000001.1"/>
</dbReference>
<dbReference type="GO" id="GO:0003700">
    <property type="term" value="F:DNA-binding transcription factor activity"/>
    <property type="evidence" value="ECO:0007669"/>
    <property type="project" value="InterPro"/>
</dbReference>
<dbReference type="InterPro" id="IPR002481">
    <property type="entry name" value="FUR"/>
</dbReference>
<evidence type="ECO:0000256" key="2">
    <source>
        <dbReference type="ARBA" id="ARBA00022491"/>
    </source>
</evidence>
<evidence type="ECO:0000256" key="8">
    <source>
        <dbReference type="PIRSR" id="PIRSR602481-2"/>
    </source>
</evidence>
<evidence type="ECO:0000313" key="9">
    <source>
        <dbReference type="EMBL" id="MBC8531128.1"/>
    </source>
</evidence>
<keyword evidence="5" id="KW-0238">DNA-binding</keyword>
<dbReference type="InterPro" id="IPR036390">
    <property type="entry name" value="WH_DNA-bd_sf"/>
</dbReference>
<evidence type="ECO:0000313" key="10">
    <source>
        <dbReference type="Proteomes" id="UP000623172"/>
    </source>
</evidence>
<keyword evidence="10" id="KW-1185">Reference proteome</keyword>
<keyword evidence="7" id="KW-0479">Metal-binding</keyword>
<keyword evidence="4" id="KW-0805">Transcription regulation</keyword>